<dbReference type="Proteomes" id="UP000265520">
    <property type="component" value="Unassembled WGS sequence"/>
</dbReference>
<dbReference type="SUPFAM" id="SSF52058">
    <property type="entry name" value="L domain-like"/>
    <property type="match status" value="1"/>
</dbReference>
<name>A0A392NK34_9FABA</name>
<evidence type="ECO:0000313" key="2">
    <source>
        <dbReference type="Proteomes" id="UP000265520"/>
    </source>
</evidence>
<evidence type="ECO:0000313" key="1">
    <source>
        <dbReference type="EMBL" id="MCH99455.1"/>
    </source>
</evidence>
<protein>
    <submittedName>
        <fullName evidence="1">NBS-LRR disease resistance protein</fullName>
    </submittedName>
</protein>
<keyword evidence="2" id="KW-1185">Reference proteome</keyword>
<comment type="caution">
    <text evidence="1">The sequence shown here is derived from an EMBL/GenBank/DDBJ whole genome shotgun (WGS) entry which is preliminary data.</text>
</comment>
<reference evidence="1 2" key="1">
    <citation type="journal article" date="2018" name="Front. Plant Sci.">
        <title>Red Clover (Trifolium pratense) and Zigzag Clover (T. medium) - A Picture of Genomic Similarities and Differences.</title>
        <authorList>
            <person name="Dluhosova J."/>
            <person name="Istvanek J."/>
            <person name="Nedelnik J."/>
            <person name="Repkova J."/>
        </authorList>
    </citation>
    <scope>NUCLEOTIDE SEQUENCE [LARGE SCALE GENOMIC DNA]</scope>
    <source>
        <strain evidence="2">cv. 10/8</strain>
        <tissue evidence="1">Leaf</tissue>
    </source>
</reference>
<accession>A0A392NK34</accession>
<organism evidence="1 2">
    <name type="scientific">Trifolium medium</name>
    <dbReference type="NCBI Taxonomy" id="97028"/>
    <lineage>
        <taxon>Eukaryota</taxon>
        <taxon>Viridiplantae</taxon>
        <taxon>Streptophyta</taxon>
        <taxon>Embryophyta</taxon>
        <taxon>Tracheophyta</taxon>
        <taxon>Spermatophyta</taxon>
        <taxon>Magnoliopsida</taxon>
        <taxon>eudicotyledons</taxon>
        <taxon>Gunneridae</taxon>
        <taxon>Pentapetalae</taxon>
        <taxon>rosids</taxon>
        <taxon>fabids</taxon>
        <taxon>Fabales</taxon>
        <taxon>Fabaceae</taxon>
        <taxon>Papilionoideae</taxon>
        <taxon>50 kb inversion clade</taxon>
        <taxon>NPAAA clade</taxon>
        <taxon>Hologalegina</taxon>
        <taxon>IRL clade</taxon>
        <taxon>Trifolieae</taxon>
        <taxon>Trifolium</taxon>
    </lineage>
</organism>
<sequence length="218" mass="24435">MDTLTSLEYLSVIDFPKLKLSFLKQAFLPPNLQHIEVKSLRIAKPVTEWGLQGLTALSGMNIGGDDIVNLFLKERKLPISLVFLKIQHLSETKFLEGNGLLHLSSLEFLRFYECSELVSLPKKSLPSSLKSLYFLKCPSLESLPEDSLPSSLKQLHIWECPLLEESHNMSHGQSEAKGMKNSNPVSDSVQLKMANEFSTLCDAAEGFCDPLLQHCNLF</sequence>
<dbReference type="EMBL" id="LXQA010040359">
    <property type="protein sequence ID" value="MCH99455.1"/>
    <property type="molecule type" value="Genomic_DNA"/>
</dbReference>
<dbReference type="InterPro" id="IPR032675">
    <property type="entry name" value="LRR_dom_sf"/>
</dbReference>
<dbReference type="Gene3D" id="3.80.10.10">
    <property type="entry name" value="Ribonuclease Inhibitor"/>
    <property type="match status" value="1"/>
</dbReference>
<dbReference type="AlphaFoldDB" id="A0A392NK34"/>
<proteinExistence type="predicted"/>